<dbReference type="PATRIC" id="fig|2064.6.peg.7382"/>
<dbReference type="OrthoDB" id="4537149at2"/>
<sequence length="188" mass="20509">MTAATYDASDVGHSPEGDLLEAFLALHTPKGFKAELIEGEIVVTPPPDGNHEAVFGRISRQVFRLSDGDITLAGNKGLNVPGGKFIPDMTFAMEGAFDEQPPWMEPRGLLMVVEVTSSNPGRDREAKRLGYAAAEIPLYLLVDRQRREVVLYSHPEKGDYSGTHIVPVGDPLPLPKPFGFDLATDRLI</sequence>
<dbReference type="RefSeq" id="WP_043916126.1">
    <property type="nucleotide sequence ID" value="NZ_JXZB01000004.1"/>
</dbReference>
<feature type="domain" description="Putative restriction endonuclease" evidence="1">
    <location>
        <begin position="21"/>
        <end position="183"/>
    </location>
</feature>
<comment type="caution">
    <text evidence="2">The sequence shown here is derived from an EMBL/GenBank/DDBJ whole genome shotgun (WGS) entry which is preliminary data.</text>
</comment>
<accession>A0A0D0PTN3</accession>
<dbReference type="Proteomes" id="UP000032066">
    <property type="component" value="Unassembled WGS sequence"/>
</dbReference>
<dbReference type="Pfam" id="PF05685">
    <property type="entry name" value="Uma2"/>
    <property type="match status" value="1"/>
</dbReference>
<dbReference type="SUPFAM" id="SSF52980">
    <property type="entry name" value="Restriction endonuclease-like"/>
    <property type="match status" value="1"/>
</dbReference>
<evidence type="ECO:0000313" key="3">
    <source>
        <dbReference type="Proteomes" id="UP000032066"/>
    </source>
</evidence>
<keyword evidence="3" id="KW-1185">Reference proteome</keyword>
<proteinExistence type="predicted"/>
<dbReference type="InterPro" id="IPR012296">
    <property type="entry name" value="Nuclease_put_TT1808"/>
</dbReference>
<dbReference type="AlphaFoldDB" id="A0A0D0PTN3"/>
<dbReference type="InterPro" id="IPR011335">
    <property type="entry name" value="Restrct_endonuc-II-like"/>
</dbReference>
<evidence type="ECO:0000313" key="2">
    <source>
        <dbReference type="EMBL" id="KIQ63752.1"/>
    </source>
</evidence>
<dbReference type="PANTHER" id="PTHR35400:SF3">
    <property type="entry name" value="SLL1072 PROTEIN"/>
    <property type="match status" value="1"/>
</dbReference>
<evidence type="ECO:0000259" key="1">
    <source>
        <dbReference type="Pfam" id="PF05685"/>
    </source>
</evidence>
<gene>
    <name evidence="2" type="ORF">TR51_34915</name>
</gene>
<reference evidence="2 3" key="1">
    <citation type="submission" date="2015-02" db="EMBL/GenBank/DDBJ databases">
        <title>Draft genome sequence of Kitasatospora griseola MF730-N6, a bafilomycin, terpentecin and satosporin producer.</title>
        <authorList>
            <person name="Arens J.C."/>
            <person name="Haltli B."/>
            <person name="Kerr R.G."/>
        </authorList>
    </citation>
    <scope>NUCLEOTIDE SEQUENCE [LARGE SCALE GENOMIC DNA]</scope>
    <source>
        <strain evidence="2 3">MF730-N6</strain>
    </source>
</reference>
<dbReference type="InterPro" id="IPR008538">
    <property type="entry name" value="Uma2"/>
</dbReference>
<dbReference type="Gene3D" id="3.90.1570.10">
    <property type="entry name" value="tt1808, chain A"/>
    <property type="match status" value="1"/>
</dbReference>
<dbReference type="STRING" id="2064.TR51_34915"/>
<dbReference type="PANTHER" id="PTHR35400">
    <property type="entry name" value="SLR1083 PROTEIN"/>
    <property type="match status" value="1"/>
</dbReference>
<protein>
    <recommendedName>
        <fullName evidence="1">Putative restriction endonuclease domain-containing protein</fullName>
    </recommendedName>
</protein>
<organism evidence="2 3">
    <name type="scientific">Kitasatospora griseola</name>
    <name type="common">Streptomyces griseolosporeus</name>
    <dbReference type="NCBI Taxonomy" id="2064"/>
    <lineage>
        <taxon>Bacteria</taxon>
        <taxon>Bacillati</taxon>
        <taxon>Actinomycetota</taxon>
        <taxon>Actinomycetes</taxon>
        <taxon>Kitasatosporales</taxon>
        <taxon>Streptomycetaceae</taxon>
        <taxon>Kitasatospora</taxon>
    </lineage>
</organism>
<name>A0A0D0PTN3_KITGR</name>
<dbReference type="EMBL" id="JXZB01000004">
    <property type="protein sequence ID" value="KIQ63752.1"/>
    <property type="molecule type" value="Genomic_DNA"/>
</dbReference>
<dbReference type="CDD" id="cd06260">
    <property type="entry name" value="DUF820-like"/>
    <property type="match status" value="1"/>
</dbReference>